<dbReference type="InterPro" id="IPR000477">
    <property type="entry name" value="RT_dom"/>
</dbReference>
<evidence type="ECO:0000256" key="1">
    <source>
        <dbReference type="SAM" id="MobiDB-lite"/>
    </source>
</evidence>
<feature type="compositionally biased region" description="Polar residues" evidence="1">
    <location>
        <begin position="119"/>
        <end position="134"/>
    </location>
</feature>
<dbReference type="AlphaFoldDB" id="A0A818YF20"/>
<feature type="compositionally biased region" description="Basic and acidic residues" evidence="1">
    <location>
        <begin position="1"/>
        <end position="11"/>
    </location>
</feature>
<feature type="compositionally biased region" description="Basic residues" evidence="1">
    <location>
        <begin position="52"/>
        <end position="62"/>
    </location>
</feature>
<comment type="caution">
    <text evidence="3">The sequence shown here is derived from an EMBL/GenBank/DDBJ whole genome shotgun (WGS) entry which is preliminary data.</text>
</comment>
<gene>
    <name evidence="3" type="ORF">FME351_LOCUS30976</name>
</gene>
<feature type="compositionally biased region" description="Polar residues" evidence="1">
    <location>
        <begin position="12"/>
        <end position="42"/>
    </location>
</feature>
<organism evidence="3 4">
    <name type="scientific">Rotaria socialis</name>
    <dbReference type="NCBI Taxonomy" id="392032"/>
    <lineage>
        <taxon>Eukaryota</taxon>
        <taxon>Metazoa</taxon>
        <taxon>Spiralia</taxon>
        <taxon>Gnathifera</taxon>
        <taxon>Rotifera</taxon>
        <taxon>Eurotatoria</taxon>
        <taxon>Bdelloidea</taxon>
        <taxon>Philodinida</taxon>
        <taxon>Philodinidae</taxon>
        <taxon>Rotaria</taxon>
    </lineage>
</organism>
<sequence length="1145" mass="134228">MSRNPDDHENNKNVQANDTQSFIVFVQPTSNRELGTKNSQSGEKSSKDEAKKKKNKCRGNRKLQRYKAKLRKRGFNNEAITALINNYNQANQDQNVVQESTIPNINREHLVPIDNQRTNNQQETSDKGNIQENVRTTKRKRATKSNNITESLSQISISNIVRKRPRSKTMDNIQEQQELNETTSDWKPKYLKLSDQIFKQMLSKSLSDADKFVQLLDTSEKLKYVRTYAHLLNNVFYLKLEESFWEHYKQVCISESIWSSPMLKNIAKENNLFRFKFKTQVQLEKHYQLIQKRLRTTENNLNQYKQQPIHESIDINTLSTIMTAFVRQGQHKLCAEFERKKLILQFDAIDHRLIKTFYNLNPTDDQIRSAKIIWQAAQSKLHAEEQLAILKQRIYTKRLPSSLNILDHSIDNVEHLLKQSIINRDKSATLSFRRLKTIAQFKYDIMTLEMTTVEEIIRSHVNIIADEKKKLIDSAGGQQYGSTISMHFEEKNIGFRRRSDDNKHGWCRRSKVRNNFSHIFPSSPIVEVASSLTSKHYTYLTNGPKYVPPCQSRFRNQNIDKIIQREHNSIVQSFKTGLTNNCISYSDQRTKDFFTAVENLLRRLYTTPLPSKLLARTQYESRLIRNTRHHIKKSNIIIRPTDKSKVLHLGSVHDYHRKALQYMSETNAYNEITSGINPCQNHLQMVLTLIDPMLKNKDINLQLWKQYMRPNAATIELAHLYFIPKPHKIGTPLRPIVSSIKAAATGVSHFLDILLRPMFNQVTKATTFINGIDFVRQIENYRNSGRLLPTTLFVTFDITNLYTMIPRHGAIAALQKFLSKHADNRRIHGMTIDTITRLARLVLDTNCFVYNNKYYQQIRGGAMGSPFTMTLANVYMWEWEQTLLEYQRSHNEMYGRYIDDIFMTTNLSFDEINTRLIEANQQDENIRLTHTISSKVEYLDVLVENDNGQLKTSVYHKLAAEPYILPFSSDHPRHVHRSTINGRLIRAIRLCSHLDDFDKERINIEFTLLLNGYPPKFINYNFNKFFQKHNVLSVMENLDNIMYEQLHRTLLYQPTIKERQQHQHEQQQQNIQSKDLFIHYTFESGPLVNFTKELKHLWNEHYINKNPIKQNIRLRFGTKSNKNLCQLLVKKKPSKSLLRDVISSD</sequence>
<name>A0A818YF20_9BILA</name>
<dbReference type="PANTHER" id="PTHR21301:SF10">
    <property type="entry name" value="REVERSE TRANSCRIPTASE DOMAIN-CONTAINING PROTEIN"/>
    <property type="match status" value="1"/>
</dbReference>
<accession>A0A818YF20</accession>
<proteinExistence type="predicted"/>
<reference evidence="3" key="1">
    <citation type="submission" date="2021-02" db="EMBL/GenBank/DDBJ databases">
        <authorList>
            <person name="Nowell W R."/>
        </authorList>
    </citation>
    <scope>NUCLEOTIDE SEQUENCE</scope>
</reference>
<dbReference type="InterPro" id="IPR058912">
    <property type="entry name" value="HTH_animal"/>
</dbReference>
<dbReference type="EMBL" id="CAJNYU010004426">
    <property type="protein sequence ID" value="CAF3753475.1"/>
    <property type="molecule type" value="Genomic_DNA"/>
</dbReference>
<dbReference type="PANTHER" id="PTHR21301">
    <property type="entry name" value="REVERSE TRANSCRIPTASE"/>
    <property type="match status" value="1"/>
</dbReference>
<feature type="region of interest" description="Disordered" evidence="1">
    <location>
        <begin position="119"/>
        <end position="148"/>
    </location>
</feature>
<evidence type="ECO:0000259" key="2">
    <source>
        <dbReference type="PROSITE" id="PS50878"/>
    </source>
</evidence>
<dbReference type="Pfam" id="PF26215">
    <property type="entry name" value="HTH_animal"/>
    <property type="match status" value="1"/>
</dbReference>
<dbReference type="PROSITE" id="PS50878">
    <property type="entry name" value="RT_POL"/>
    <property type="match status" value="1"/>
</dbReference>
<protein>
    <recommendedName>
        <fullName evidence="2">Reverse transcriptase domain-containing protein</fullName>
    </recommendedName>
</protein>
<dbReference type="Proteomes" id="UP000663869">
    <property type="component" value="Unassembled WGS sequence"/>
</dbReference>
<feature type="domain" description="Reverse transcriptase" evidence="2">
    <location>
        <begin position="704"/>
        <end position="954"/>
    </location>
</feature>
<evidence type="ECO:0000313" key="3">
    <source>
        <dbReference type="EMBL" id="CAF3753475.1"/>
    </source>
</evidence>
<evidence type="ECO:0000313" key="4">
    <source>
        <dbReference type="Proteomes" id="UP000663869"/>
    </source>
</evidence>
<feature type="region of interest" description="Disordered" evidence="1">
    <location>
        <begin position="1"/>
        <end position="62"/>
    </location>
</feature>